<dbReference type="Proteomes" id="UP000008524">
    <property type="component" value="Chromosome 1"/>
</dbReference>
<proteinExistence type="predicted"/>
<dbReference type="KEGG" id="tbr:TB927.1.230"/>
<gene>
    <name evidence="1" type="ORF">TB927.1.230</name>
</gene>
<protein>
    <submittedName>
        <fullName evidence="1">Uncharacterized protein</fullName>
    </submittedName>
</protein>
<dbReference type="PaxDb" id="5691-CAD53028"/>
<organism evidence="1 2">
    <name type="scientific">Trypanosoma brucei brucei (strain 927/4 GUTat10.1)</name>
    <dbReference type="NCBI Taxonomy" id="185431"/>
    <lineage>
        <taxon>Eukaryota</taxon>
        <taxon>Discoba</taxon>
        <taxon>Euglenozoa</taxon>
        <taxon>Kinetoplastea</taxon>
        <taxon>Metakinetoplastina</taxon>
        <taxon>Trypanosomatida</taxon>
        <taxon>Trypanosomatidae</taxon>
        <taxon>Trypanosoma</taxon>
    </lineage>
</organism>
<evidence type="ECO:0000313" key="2">
    <source>
        <dbReference type="Proteomes" id="UP000008524"/>
    </source>
</evidence>
<name>Q8IFH9_TRYB2</name>
<dbReference type="RefSeq" id="XP_846393.1">
    <property type="nucleotide sequence ID" value="XM_841300.1"/>
</dbReference>
<sequence>MSIIHYSLQYNCKSFCIFTYFLIPSYWKCSTYNIPQYRSQNKNNFISFCIQFLVQQCVLIIHKVFNLPNTSLRNYFPQINKQINNQTFLNVVVKRKLNHGKLWGAHVMGTMNASLDIPLWIFTSIINLLFV</sequence>
<reference evidence="2" key="2">
    <citation type="journal article" date="2005" name="Science">
        <title>The genome of the African trypanosome Trypanosoma brucei.</title>
        <authorList>
            <person name="Berriman M."/>
            <person name="Ghedin E."/>
            <person name="Hertz-Fowler C."/>
            <person name="Blandin G."/>
            <person name="Renauld H."/>
            <person name="Bartholomeu D.C."/>
            <person name="Lennard N.J."/>
            <person name="Caler E."/>
            <person name="Hamlin N.E."/>
            <person name="Haas B."/>
            <person name="Bohme U."/>
            <person name="Hannick L."/>
            <person name="Aslett M.A."/>
            <person name="Shallom J."/>
            <person name="Marcello L."/>
            <person name="Hou L."/>
            <person name="Wickstead B."/>
            <person name="Alsmark U.C."/>
            <person name="Arrowsmith C."/>
            <person name="Atkin R.J."/>
            <person name="Barron A.J."/>
            <person name="Bringaud F."/>
            <person name="Brooks K."/>
            <person name="Carrington M."/>
            <person name="Cherevach I."/>
            <person name="Chillingworth T.J."/>
            <person name="Churcher C."/>
            <person name="Clark L.N."/>
            <person name="Corton C.H."/>
            <person name="Cronin A."/>
            <person name="Davies R.M."/>
            <person name="Doggett J."/>
            <person name="Djikeng A."/>
            <person name="Feldblyum T."/>
            <person name="Field M.C."/>
            <person name="Fraser A."/>
            <person name="Goodhead I."/>
            <person name="Hance Z."/>
            <person name="Harper D."/>
            <person name="Harris B.R."/>
            <person name="Hauser H."/>
            <person name="Hostetler J."/>
            <person name="Ivens A."/>
            <person name="Jagels K."/>
            <person name="Johnson D."/>
            <person name="Johnson J."/>
            <person name="Jones K."/>
            <person name="Kerhornou A.X."/>
            <person name="Koo H."/>
            <person name="Larke N."/>
            <person name="Landfear S."/>
            <person name="Larkin C."/>
            <person name="Leech V."/>
            <person name="Line A."/>
            <person name="Lord A."/>
            <person name="Macleod A."/>
            <person name="Mooney P.J."/>
            <person name="Moule S."/>
            <person name="Martin D.M."/>
            <person name="Morgan G.W."/>
            <person name="Mungall K."/>
            <person name="Norbertczak H."/>
            <person name="Ormond D."/>
            <person name="Pai G."/>
            <person name="Peacock C.S."/>
            <person name="Peterson J."/>
            <person name="Quail M.A."/>
            <person name="Rabbinowitsch E."/>
            <person name="Rajandream M.A."/>
            <person name="Reitter C."/>
            <person name="Salzberg S.L."/>
            <person name="Sanders M."/>
            <person name="Schobel S."/>
            <person name="Sharp S."/>
            <person name="Simmonds M."/>
            <person name="Simpson A.J."/>
            <person name="Tallon L."/>
            <person name="Turner C.M."/>
            <person name="Tait A."/>
            <person name="Tivey A.R."/>
            <person name="Van Aken S."/>
            <person name="Walker D."/>
            <person name="Wanless D."/>
            <person name="Wang S."/>
            <person name="White B."/>
            <person name="White O."/>
            <person name="Whitehead S."/>
            <person name="Woodward J."/>
            <person name="Wortman J."/>
            <person name="Adams M.D."/>
            <person name="Embley T.M."/>
            <person name="Gull K."/>
            <person name="Ullu E."/>
            <person name="Barry J.D."/>
            <person name="Fairlamb A.H."/>
            <person name="Opperdoes F."/>
            <person name="Barrell B.G."/>
            <person name="Donelson J.E."/>
            <person name="Hall N."/>
            <person name="Fraser C.M."/>
            <person name="Melville S.E."/>
            <person name="El-Sayed N.M."/>
        </authorList>
    </citation>
    <scope>NUCLEOTIDE SEQUENCE [LARGE SCALE GENOMIC DNA]</scope>
    <source>
        <strain evidence="2">927/4 GUTat10.1</strain>
    </source>
</reference>
<dbReference type="GeneID" id="3663434"/>
<dbReference type="InParanoid" id="Q8IFH9"/>
<evidence type="ECO:0000313" key="1">
    <source>
        <dbReference type="EMBL" id="CAD53028.1"/>
    </source>
</evidence>
<dbReference type="EMBL" id="AL929603">
    <property type="protein sequence ID" value="CAD53028.1"/>
    <property type="molecule type" value="Genomic_DNA"/>
</dbReference>
<accession>Q8IFH9</accession>
<dbReference type="AlphaFoldDB" id="Q8IFH9"/>
<reference evidence="1 2" key="1">
    <citation type="journal article" date="2003" name="Nucleic Acids Res.">
        <title>The DNA sequence of chromosome I of an African trypanosome: gene content, chromosome organisation, recombination and polymorphism.</title>
        <authorList>
            <person name="Hall N."/>
            <person name="Berriman M."/>
            <person name="Lennard N.J."/>
            <person name="Harris B.R."/>
            <person name="Hertz-Fowler C."/>
            <person name="Bart-Delabesse E.N."/>
            <person name="Gerrare C.S."/>
            <person name="Atkin R.J."/>
            <person name="Barron A.J."/>
            <person name="Bowman S."/>
            <person name="Bray-Allen S.P."/>
            <person name="Bringaud F."/>
            <person name="Clark L.N."/>
            <person name="Corton C.H."/>
            <person name="Cronin A."/>
            <person name="Davies R."/>
            <person name="Doggett J."/>
            <person name="Fraser A."/>
            <person name="Gruter E."/>
            <person name="Hall S."/>
            <person name="Harper A.D."/>
            <person name="Kay M.P."/>
            <person name="Leech V."/>
            <person name="Mayes R."/>
            <person name="Price C."/>
            <person name="Quail M.A."/>
            <person name="Rabbinowitch E."/>
            <person name="Reitter C."/>
            <person name="Rutherford K."/>
            <person name="Sasse J."/>
            <person name="Sharp S."/>
            <person name="Shownkeen R."/>
            <person name="Macleod A."/>
            <person name="Taylor S."/>
            <person name="Tweedie A."/>
            <person name="Turner C.M.R."/>
            <person name="Tait A."/>
            <person name="Gull K."/>
            <person name="Barrell B."/>
            <person name="Melville S.E."/>
        </authorList>
    </citation>
    <scope>NUCLEOTIDE SEQUENCE [LARGE SCALE GENOMIC DNA]</scope>
    <source>
        <strain evidence="1 2">927/4 GUTat10.1</strain>
    </source>
</reference>
<keyword evidence="2" id="KW-1185">Reference proteome</keyword>